<evidence type="ECO:0000313" key="3">
    <source>
        <dbReference type="EMBL" id="GFG34157.1"/>
    </source>
</evidence>
<feature type="compositionally biased region" description="Low complexity" evidence="1">
    <location>
        <begin position="630"/>
        <end position="645"/>
    </location>
</feature>
<reference evidence="4" key="1">
    <citation type="submission" date="2020-01" db="EMBL/GenBank/DDBJ databases">
        <title>Draft genome sequence of the Termite Coptotermes fromosanus.</title>
        <authorList>
            <person name="Itakura S."/>
            <person name="Yosikawa Y."/>
            <person name="Umezawa K."/>
        </authorList>
    </citation>
    <scope>NUCLEOTIDE SEQUENCE [LARGE SCALE GENOMIC DNA]</scope>
</reference>
<feature type="compositionally biased region" description="Basic and acidic residues" evidence="1">
    <location>
        <begin position="389"/>
        <end position="522"/>
    </location>
</feature>
<organism evidence="3 4">
    <name type="scientific">Coptotermes formosanus</name>
    <name type="common">Formosan subterranean termite</name>
    <dbReference type="NCBI Taxonomy" id="36987"/>
    <lineage>
        <taxon>Eukaryota</taxon>
        <taxon>Metazoa</taxon>
        <taxon>Ecdysozoa</taxon>
        <taxon>Arthropoda</taxon>
        <taxon>Hexapoda</taxon>
        <taxon>Insecta</taxon>
        <taxon>Pterygota</taxon>
        <taxon>Neoptera</taxon>
        <taxon>Polyneoptera</taxon>
        <taxon>Dictyoptera</taxon>
        <taxon>Blattodea</taxon>
        <taxon>Blattoidea</taxon>
        <taxon>Termitoidae</taxon>
        <taxon>Rhinotermitidae</taxon>
        <taxon>Coptotermes</taxon>
    </lineage>
</organism>
<protein>
    <recommendedName>
        <fullName evidence="2">Complementary sex determination N-terminal domain-containing protein</fullName>
    </recommendedName>
</protein>
<feature type="compositionally biased region" description="Basic and acidic residues" evidence="1">
    <location>
        <begin position="591"/>
        <end position="623"/>
    </location>
</feature>
<evidence type="ECO:0000256" key="1">
    <source>
        <dbReference type="SAM" id="MobiDB-lite"/>
    </source>
</evidence>
<dbReference type="Pfam" id="PF12278">
    <property type="entry name" value="SDP_N"/>
    <property type="match status" value="1"/>
</dbReference>
<dbReference type="InParanoid" id="A0A6L2PWP7"/>
<dbReference type="AlphaFoldDB" id="A0A6L2PWP7"/>
<dbReference type="Proteomes" id="UP000502823">
    <property type="component" value="Unassembled WGS sequence"/>
</dbReference>
<feature type="compositionally biased region" description="Basic and acidic residues" evidence="1">
    <location>
        <begin position="111"/>
        <end position="133"/>
    </location>
</feature>
<proteinExistence type="predicted"/>
<feature type="compositionally biased region" description="Basic and acidic residues" evidence="1">
    <location>
        <begin position="568"/>
        <end position="582"/>
    </location>
</feature>
<feature type="region of interest" description="Disordered" evidence="1">
    <location>
        <begin position="1"/>
        <end position="71"/>
    </location>
</feature>
<feature type="compositionally biased region" description="Basic residues" evidence="1">
    <location>
        <begin position="27"/>
        <end position="38"/>
    </location>
</feature>
<dbReference type="OrthoDB" id="8194777at2759"/>
<feature type="non-terminal residue" evidence="3">
    <location>
        <position position="670"/>
    </location>
</feature>
<accession>A0A6L2PWP7</accession>
<dbReference type="InterPro" id="IPR022063">
    <property type="entry name" value="Sex_determin_N"/>
</dbReference>
<feature type="compositionally biased region" description="Basic and acidic residues" evidence="1">
    <location>
        <begin position="57"/>
        <end position="66"/>
    </location>
</feature>
<comment type="caution">
    <text evidence="3">The sequence shown here is derived from an EMBL/GenBank/DDBJ whole genome shotgun (WGS) entry which is preliminary data.</text>
</comment>
<feature type="domain" description="Complementary sex determination N-terminal" evidence="2">
    <location>
        <begin position="226"/>
        <end position="277"/>
    </location>
</feature>
<evidence type="ECO:0000313" key="4">
    <source>
        <dbReference type="Proteomes" id="UP000502823"/>
    </source>
</evidence>
<evidence type="ECO:0000259" key="2">
    <source>
        <dbReference type="Pfam" id="PF12278"/>
    </source>
</evidence>
<keyword evidence="4" id="KW-1185">Reference proteome</keyword>
<feature type="region of interest" description="Disordered" evidence="1">
    <location>
        <begin position="364"/>
        <end position="670"/>
    </location>
</feature>
<feature type="compositionally biased region" description="Low complexity" evidence="1">
    <location>
        <begin position="164"/>
        <end position="181"/>
    </location>
</feature>
<feature type="region of interest" description="Disordered" evidence="1">
    <location>
        <begin position="86"/>
        <end position="235"/>
    </location>
</feature>
<dbReference type="EMBL" id="BLKM01000468">
    <property type="protein sequence ID" value="GFG34157.1"/>
    <property type="molecule type" value="Genomic_DNA"/>
</dbReference>
<name>A0A6L2PWP7_COPFO</name>
<feature type="compositionally biased region" description="Gly residues" evidence="1">
    <location>
        <begin position="660"/>
        <end position="670"/>
    </location>
</feature>
<gene>
    <name evidence="3" type="ORF">Cfor_05600</name>
</gene>
<sequence>MRSRSPSRRLTPPPPRISRRSPSGFRTRGKSPDRRRRLPPPSMPKYVSGGRGSSPSRGRDRREFRHSPRRCSFVILSEVALGFIFCRRSRSPPQREPKARSFSPGKRKLSPKRERERARERPREQDRDRERRSRPAIASPRKRARTKSPETSAVSSAREGGHLGSYSGSVGGPPDVSPGRSYQGLPGSYPQGGPGSDVDHPNRNMVSMSERFHGSSGPGSYIKDQSDHPVFRGPEGTGFDVNELKKITVDIRRNLPVDMVPIERSIINPEDVVLVRRPELTTDEREYILMIRDAQASCGRYGSITHSPAPGRKTSWEHETNNYLHNINKSEGSHPIFAREEIVQASTRSSSSLIDEHRRVVAIVDETPPVQAPGSSRFESPSRYPDAPGRLHDGYYPSGEREPPRDYPHSSRDYDRGHSLAPSFDHRERSMEDHFERRGEDLRHELEQRRRDDSRYSTQGDGHRYERSMDYRVDSDRGSSDLRMRINEKRTDRHDDRDSGHSRMMEHRPEPMGRDRERERSHRGMMQPSPPGSDRRRGPGEGFGRSIRDGKMRGDGGGGRVAHSEGPINRHDDVPDRFRQEPAEFSSQQSDRFHYKSWDSNPEHVPKGRAYFEHDNRDDEFMRGRGRGMTGQRSSGMRGRSSMRGWPFRGGAPSRIFMGRTGGRRGGYPP</sequence>